<evidence type="ECO:0000313" key="2">
    <source>
        <dbReference type="EMBL" id="GMG21809.1"/>
    </source>
</evidence>
<dbReference type="Pfam" id="PF08613">
    <property type="entry name" value="Cyclin"/>
    <property type="match status" value="1"/>
</dbReference>
<dbReference type="Gene3D" id="1.10.472.10">
    <property type="entry name" value="Cyclin-like"/>
    <property type="match status" value="1"/>
</dbReference>
<dbReference type="GO" id="GO:0019901">
    <property type="term" value="F:protein kinase binding"/>
    <property type="evidence" value="ECO:0007669"/>
    <property type="project" value="InterPro"/>
</dbReference>
<evidence type="ECO:0000313" key="3">
    <source>
        <dbReference type="Proteomes" id="UP001165063"/>
    </source>
</evidence>
<dbReference type="InterPro" id="IPR013922">
    <property type="entry name" value="Cyclin_PHO80-like"/>
</dbReference>
<dbReference type="OrthoDB" id="5304883at2759"/>
<feature type="compositionally biased region" description="Basic and acidic residues" evidence="1">
    <location>
        <begin position="64"/>
        <end position="89"/>
    </location>
</feature>
<organism evidence="2 3">
    <name type="scientific">Ambrosiozyma monospora</name>
    <name type="common">Yeast</name>
    <name type="synonym">Endomycopsis monosporus</name>
    <dbReference type="NCBI Taxonomy" id="43982"/>
    <lineage>
        <taxon>Eukaryota</taxon>
        <taxon>Fungi</taxon>
        <taxon>Dikarya</taxon>
        <taxon>Ascomycota</taxon>
        <taxon>Saccharomycotina</taxon>
        <taxon>Pichiomycetes</taxon>
        <taxon>Pichiales</taxon>
        <taxon>Pichiaceae</taxon>
        <taxon>Ambrosiozyma</taxon>
    </lineage>
</organism>
<sequence length="546" mass="62886">MPTFEGTVVSSISQQEDPSYGYDTESQSHYSSTSSRSSSGFKVDDDSIHLRNHHHHRHHHHHHDSSDGHQAHNDITNHIHKQEQQDSEKQASQSQQNEQSQQQQQKQKSEQKPTTKKKKSPSVSTINVEEVLDTKLTNMQSLDELEPLETLAVFQRLVDDLLKLNQHYRPHNYNCDNTLKNIGDDDGLTFTDSEETKNFDLTQFFMDDSDGESVYRDLKLLIGQPALDEQSQDANTNINTVSATDELEDELQMERVPKLMFESVDKLVKQIRISYASSPEDNVTDTDTLSLSSFDHFNAEYYVNTGLDVPLKKKSKLGKNFKHWRSRSRSSLSSIASSSSRKVLPHKSLLIADLHNLELITSFEAAGRLDYERHLDCMKKFYLKVPPKLTVTTYLDRINQYISPSSAVILSAACYLFNLVFDLKFDRRITTTIPSSAGDAFDDENNFPRLKMLPVDQLNVYRLILTVVRVASKLVEDKNFKQSYYCKVCGLQNLNEMFRLELNCIELLDFNLFINEKQLIKFLFQFKLFDLKLQRFFKENDGEAAN</sequence>
<accession>A0A9W7DI99</accession>
<evidence type="ECO:0000256" key="1">
    <source>
        <dbReference type="SAM" id="MobiDB-lite"/>
    </source>
</evidence>
<feature type="compositionally biased region" description="Low complexity" evidence="1">
    <location>
        <begin position="90"/>
        <end position="106"/>
    </location>
</feature>
<keyword evidence="3" id="KW-1185">Reference proteome</keyword>
<gene>
    <name evidence="2" type="ORF">Amon01_000226600</name>
</gene>
<name>A0A9W7DI99_AMBMO</name>
<dbReference type="PANTHER" id="PTHR15615">
    <property type="match status" value="1"/>
</dbReference>
<dbReference type="EMBL" id="BSXU01000804">
    <property type="protein sequence ID" value="GMG21809.1"/>
    <property type="molecule type" value="Genomic_DNA"/>
</dbReference>
<dbReference type="GO" id="GO:0016538">
    <property type="term" value="F:cyclin-dependent protein serine/threonine kinase regulator activity"/>
    <property type="evidence" value="ECO:0007669"/>
    <property type="project" value="TreeGrafter"/>
</dbReference>
<dbReference type="AlphaFoldDB" id="A0A9W7DI99"/>
<proteinExistence type="predicted"/>
<feature type="compositionally biased region" description="Low complexity" evidence="1">
    <location>
        <begin position="27"/>
        <end position="39"/>
    </location>
</feature>
<reference evidence="2" key="1">
    <citation type="submission" date="2023-04" db="EMBL/GenBank/DDBJ databases">
        <title>Ambrosiozyma monospora NBRC 1965.</title>
        <authorList>
            <person name="Ichikawa N."/>
            <person name="Sato H."/>
            <person name="Tonouchi N."/>
        </authorList>
    </citation>
    <scope>NUCLEOTIDE SEQUENCE</scope>
    <source>
        <strain evidence="2">NBRC 1965</strain>
    </source>
</reference>
<comment type="caution">
    <text evidence="2">The sequence shown here is derived from an EMBL/GenBank/DDBJ whole genome shotgun (WGS) entry which is preliminary data.</text>
</comment>
<dbReference type="GO" id="GO:0005634">
    <property type="term" value="C:nucleus"/>
    <property type="evidence" value="ECO:0007669"/>
    <property type="project" value="TreeGrafter"/>
</dbReference>
<dbReference type="GO" id="GO:0000307">
    <property type="term" value="C:cyclin-dependent protein kinase holoenzyme complex"/>
    <property type="evidence" value="ECO:0007669"/>
    <property type="project" value="TreeGrafter"/>
</dbReference>
<protein>
    <submittedName>
        <fullName evidence="2">Unnamed protein product</fullName>
    </submittedName>
</protein>
<feature type="compositionally biased region" description="Polar residues" evidence="1">
    <location>
        <begin position="8"/>
        <end position="17"/>
    </location>
</feature>
<feature type="compositionally biased region" description="Basic residues" evidence="1">
    <location>
        <begin position="50"/>
        <end position="63"/>
    </location>
</feature>
<dbReference type="PANTHER" id="PTHR15615:SF123">
    <property type="entry name" value="PHO85 CYCLIN-10-RELATED"/>
    <property type="match status" value="1"/>
</dbReference>
<dbReference type="Proteomes" id="UP001165063">
    <property type="component" value="Unassembled WGS sequence"/>
</dbReference>
<feature type="region of interest" description="Disordered" evidence="1">
    <location>
        <begin position="1"/>
        <end position="126"/>
    </location>
</feature>